<protein>
    <recommendedName>
        <fullName evidence="8">ABC3 transporter permease C-terminal domain-containing protein</fullName>
    </recommendedName>
</protein>
<feature type="transmembrane region" description="Helical" evidence="7">
    <location>
        <begin position="717"/>
        <end position="742"/>
    </location>
</feature>
<feature type="transmembrane region" description="Helical" evidence="7">
    <location>
        <begin position="355"/>
        <end position="375"/>
    </location>
</feature>
<dbReference type="InterPro" id="IPR050250">
    <property type="entry name" value="Macrolide_Exporter_MacB"/>
</dbReference>
<accession>A0A147KKH4</accession>
<evidence type="ECO:0000256" key="4">
    <source>
        <dbReference type="ARBA" id="ARBA00022989"/>
    </source>
</evidence>
<comment type="similarity">
    <text evidence="6">Belongs to the ABC-4 integral membrane protein family.</text>
</comment>
<evidence type="ECO:0000256" key="7">
    <source>
        <dbReference type="SAM" id="Phobius"/>
    </source>
</evidence>
<feature type="transmembrane region" description="Helical" evidence="7">
    <location>
        <begin position="487"/>
        <end position="506"/>
    </location>
</feature>
<feature type="transmembrane region" description="Helical" evidence="7">
    <location>
        <begin position="264"/>
        <end position="288"/>
    </location>
</feature>
<dbReference type="InterPro" id="IPR003838">
    <property type="entry name" value="ABC3_permease_C"/>
</dbReference>
<keyword evidence="4 7" id="KW-1133">Transmembrane helix</keyword>
<sequence length="844" mass="85786">MITLIVRSVAARLRSLLLSLLATALGGGLTIAAFALQDSADRLAASGGTASWRLDAVPVVVTGRVPEEGATLAATPAGEPVRLPPATVAELEDLPGVGRVETEAPFPAYVLADDRTLGGMTDRSWGHSWALAEAEALTPVTGRGPRHPGEVAVDERTAAEAGLAAGDRARILTPEGVLEARVSGTVESRSAERSVFFPPDRAGRLGGDPVAALVWPSPGADPLAVADAVRDAAPQTRVLTGPARSEALLLDYTGRELASGMGRFLGMTAGLALAVAAVMTASLTALTVRDRFGEFALLRMVGASAGQIRRLVLGEALVVGGIAVLPACGLGVLLTEGLARLFEARGVLPDGFAPVFDWSSLAVGAAVVVAVPLVASWRPARLAGRTAPVEALRAAEVEPAPLPRLRTVSGAAAVCTGAGLLVASAVTAGSQGAVVAALSGTAVLVLGAVLLSPLLVRGALPLLRLAGGRGPVTLLVRRELWTDPRRASGTLVPLLVTTAVAVLLLFQGSTTDSALLHSYGQRIAAQAVVSGAAGVGLPEQVARAAEQVPGVAAATGFRQTVTAAVGPAGPGASLTTYLVAPEAVPHVYRFDAVAGSWEDFGADAVALNADVARDHGWRVGDTATLLGPDGVRLEARIAVVYRAGIEFPAVLLPRASLAPRMLDSMDSGVYVALDPEADPAQTLRALERSLDAGPETRVTDRAAHLEQQEQLSTGDDWILHLMVALVAGYAGISAVNSLLVSVGGRGRRFALLRLVGASARQVVGVVAAETLLVCVTALAVGSGVALLGLAAMSHALTGGTVVLAVAADQYAAVAATVAAIGLAAGTLPAVVALRSRPLHVVRRS</sequence>
<evidence type="ECO:0000256" key="2">
    <source>
        <dbReference type="ARBA" id="ARBA00022475"/>
    </source>
</evidence>
<dbReference type="Proteomes" id="UP000074382">
    <property type="component" value="Unassembled WGS sequence"/>
</dbReference>
<dbReference type="Pfam" id="PF02687">
    <property type="entry name" value="FtsX"/>
    <property type="match status" value="2"/>
</dbReference>
<feature type="domain" description="ABC3 transporter permease C-terminal" evidence="8">
    <location>
        <begin position="722"/>
        <end position="834"/>
    </location>
</feature>
<feature type="transmembrane region" description="Helical" evidence="7">
    <location>
        <begin position="434"/>
        <end position="456"/>
    </location>
</feature>
<name>A0A147KKH4_THECS</name>
<organism evidence="9 10">
    <name type="scientific">Thermobifida cellulosilytica TB100</name>
    <dbReference type="NCBI Taxonomy" id="665004"/>
    <lineage>
        <taxon>Bacteria</taxon>
        <taxon>Bacillati</taxon>
        <taxon>Actinomycetota</taxon>
        <taxon>Actinomycetes</taxon>
        <taxon>Streptosporangiales</taxon>
        <taxon>Nocardiopsidaceae</taxon>
        <taxon>Thermobifida</taxon>
    </lineage>
</organism>
<evidence type="ECO:0000256" key="6">
    <source>
        <dbReference type="ARBA" id="ARBA00038076"/>
    </source>
</evidence>
<dbReference type="GO" id="GO:0022857">
    <property type="term" value="F:transmembrane transporter activity"/>
    <property type="evidence" value="ECO:0007669"/>
    <property type="project" value="TreeGrafter"/>
</dbReference>
<dbReference type="PANTHER" id="PTHR30572">
    <property type="entry name" value="MEMBRANE COMPONENT OF TRANSPORTER-RELATED"/>
    <property type="match status" value="1"/>
</dbReference>
<dbReference type="PANTHER" id="PTHR30572:SF4">
    <property type="entry name" value="ABC TRANSPORTER PERMEASE YTRF"/>
    <property type="match status" value="1"/>
</dbReference>
<keyword evidence="2" id="KW-1003">Cell membrane</keyword>
<reference evidence="10" key="1">
    <citation type="journal article" date="2017" name="Acta Aliment.">
        <title>Plant polysaccharide degrading enzyme system of Thermpbifida cellulosilytica TB100 revealed by de novo genome project data.</title>
        <authorList>
            <person name="Toth A."/>
            <person name="Baka E."/>
            <person name="Luzics S."/>
            <person name="Bata-Vidacs I."/>
            <person name="Nagy I."/>
            <person name="Balint B."/>
            <person name="Herceg R."/>
            <person name="Olasz F."/>
            <person name="Wilk T."/>
            <person name="Nagy T."/>
            <person name="Kriszt B."/>
            <person name="Nagy I."/>
            <person name="Kukolya J."/>
        </authorList>
    </citation>
    <scope>NUCLEOTIDE SEQUENCE [LARGE SCALE GENOMIC DNA]</scope>
    <source>
        <strain evidence="10">TB100</strain>
    </source>
</reference>
<dbReference type="OrthoDB" id="3223244at2"/>
<feature type="transmembrane region" description="Helical" evidence="7">
    <location>
        <begin position="308"/>
        <end position="335"/>
    </location>
</feature>
<evidence type="ECO:0000256" key="1">
    <source>
        <dbReference type="ARBA" id="ARBA00004651"/>
    </source>
</evidence>
<dbReference type="AlphaFoldDB" id="A0A147KKH4"/>
<dbReference type="GO" id="GO:0005886">
    <property type="term" value="C:plasma membrane"/>
    <property type="evidence" value="ECO:0007669"/>
    <property type="project" value="UniProtKB-SubCell"/>
</dbReference>
<comment type="caution">
    <text evidence="9">The sequence shown here is derived from an EMBL/GenBank/DDBJ whole genome shotgun (WGS) entry which is preliminary data.</text>
</comment>
<keyword evidence="10" id="KW-1185">Reference proteome</keyword>
<dbReference type="EMBL" id="LGEM01000020">
    <property type="protein sequence ID" value="KUP97739.1"/>
    <property type="molecule type" value="Genomic_DNA"/>
</dbReference>
<evidence type="ECO:0000313" key="9">
    <source>
        <dbReference type="EMBL" id="KUP97739.1"/>
    </source>
</evidence>
<proteinExistence type="inferred from homology"/>
<evidence type="ECO:0000256" key="3">
    <source>
        <dbReference type="ARBA" id="ARBA00022692"/>
    </source>
</evidence>
<dbReference type="STRING" id="665004.AC529_04535"/>
<comment type="subcellular location">
    <subcellularLocation>
        <location evidence="1">Cell membrane</location>
        <topology evidence="1">Multi-pass membrane protein</topology>
    </subcellularLocation>
</comment>
<evidence type="ECO:0000259" key="8">
    <source>
        <dbReference type="Pfam" id="PF02687"/>
    </source>
</evidence>
<feature type="transmembrane region" description="Helical" evidence="7">
    <location>
        <begin position="408"/>
        <end position="428"/>
    </location>
</feature>
<feature type="transmembrane region" description="Helical" evidence="7">
    <location>
        <begin position="810"/>
        <end position="833"/>
    </location>
</feature>
<gene>
    <name evidence="9" type="ORF">AC529_04535</name>
</gene>
<evidence type="ECO:0000313" key="10">
    <source>
        <dbReference type="Proteomes" id="UP000074382"/>
    </source>
</evidence>
<dbReference type="PATRIC" id="fig|665004.4.peg.1672"/>
<feature type="domain" description="ABC3 transporter permease C-terminal" evidence="8">
    <location>
        <begin position="268"/>
        <end position="386"/>
    </location>
</feature>
<dbReference type="RefSeq" id="WP_068755085.1">
    <property type="nucleotide sequence ID" value="NZ_KQ950181.1"/>
</dbReference>
<evidence type="ECO:0000256" key="5">
    <source>
        <dbReference type="ARBA" id="ARBA00023136"/>
    </source>
</evidence>
<keyword evidence="5 7" id="KW-0472">Membrane</keyword>
<feature type="transmembrane region" description="Helical" evidence="7">
    <location>
        <begin position="762"/>
        <end position="790"/>
    </location>
</feature>
<keyword evidence="3 7" id="KW-0812">Transmembrane</keyword>